<dbReference type="EMBL" id="BARV01000015">
    <property type="protein sequence ID" value="GAH91619.1"/>
    <property type="molecule type" value="Genomic_DNA"/>
</dbReference>
<name>X1KN93_9ZZZZ</name>
<gene>
    <name evidence="1" type="ORF">S06H3_00097</name>
    <name evidence="2" type="ORF">S06H3_00103</name>
</gene>
<dbReference type="AlphaFoldDB" id="X1KN93"/>
<proteinExistence type="predicted"/>
<organism evidence="2">
    <name type="scientific">marine sediment metagenome</name>
    <dbReference type="NCBI Taxonomy" id="412755"/>
    <lineage>
        <taxon>unclassified sequences</taxon>
        <taxon>metagenomes</taxon>
        <taxon>ecological metagenomes</taxon>
    </lineage>
</organism>
<comment type="caution">
    <text evidence="2">The sequence shown here is derived from an EMBL/GenBank/DDBJ whole genome shotgun (WGS) entry which is preliminary data.</text>
</comment>
<reference evidence="2" key="1">
    <citation type="journal article" date="2014" name="Front. Microbiol.">
        <title>High frequency of phylogenetically diverse reductive dehalogenase-homologous genes in deep subseafloor sedimentary metagenomes.</title>
        <authorList>
            <person name="Kawai M."/>
            <person name="Futagami T."/>
            <person name="Toyoda A."/>
            <person name="Takaki Y."/>
            <person name="Nishi S."/>
            <person name="Hori S."/>
            <person name="Arai W."/>
            <person name="Tsubouchi T."/>
            <person name="Morono Y."/>
            <person name="Uchiyama I."/>
            <person name="Ito T."/>
            <person name="Fujiyama A."/>
            <person name="Inagaki F."/>
            <person name="Takami H."/>
        </authorList>
    </citation>
    <scope>NUCLEOTIDE SEQUENCE</scope>
    <source>
        <strain evidence="2">Expedition CK06-06</strain>
    </source>
</reference>
<accession>X1KN93</accession>
<protein>
    <submittedName>
        <fullName evidence="2">Uncharacterized protein</fullName>
    </submittedName>
</protein>
<dbReference type="EMBL" id="BARV01000015">
    <property type="protein sequence ID" value="GAH91604.1"/>
    <property type="molecule type" value="Genomic_DNA"/>
</dbReference>
<evidence type="ECO:0000313" key="1">
    <source>
        <dbReference type="EMBL" id="GAH91604.1"/>
    </source>
</evidence>
<evidence type="ECO:0000313" key="2">
    <source>
        <dbReference type="EMBL" id="GAH91619.1"/>
    </source>
</evidence>
<sequence>MIAREKVRELREAILVSSQAAKDHAKNRGLSVKSRDHARGESRAYYVVVELLDLLLLDA</sequence>